<comment type="caution">
    <text evidence="3">The sequence shown here is derived from an EMBL/GenBank/DDBJ whole genome shotgun (WGS) entry which is preliminary data.</text>
</comment>
<dbReference type="Gene3D" id="3.20.20.140">
    <property type="entry name" value="Metal-dependent hydrolases"/>
    <property type="match status" value="1"/>
</dbReference>
<dbReference type="CDD" id="cd01300">
    <property type="entry name" value="YtcJ_like"/>
    <property type="match status" value="1"/>
</dbReference>
<dbReference type="PANTHER" id="PTHR22642">
    <property type="entry name" value="IMIDAZOLONEPROPIONASE"/>
    <property type="match status" value="1"/>
</dbReference>
<dbReference type="GO" id="GO:0016810">
    <property type="term" value="F:hydrolase activity, acting on carbon-nitrogen (but not peptide) bonds"/>
    <property type="evidence" value="ECO:0007669"/>
    <property type="project" value="InterPro"/>
</dbReference>
<keyword evidence="1" id="KW-0732">Signal</keyword>
<dbReference type="STRING" id="23.BEL05_18645"/>
<feature type="signal peptide" evidence="1">
    <location>
        <begin position="1"/>
        <end position="22"/>
    </location>
</feature>
<name>A0A1E5IN81_SHECO</name>
<dbReference type="EMBL" id="MCBT01000049">
    <property type="protein sequence ID" value="OEG71984.1"/>
    <property type="molecule type" value="Genomic_DNA"/>
</dbReference>
<accession>A0A1E5IN81</accession>
<dbReference type="OrthoDB" id="9031471at2"/>
<dbReference type="PANTHER" id="PTHR22642:SF2">
    <property type="entry name" value="PROTEIN LONG AFTER FAR-RED 3"/>
    <property type="match status" value="1"/>
</dbReference>
<proteinExistence type="predicted"/>
<dbReference type="SUPFAM" id="SSF51556">
    <property type="entry name" value="Metallo-dependent hydrolases"/>
    <property type="match status" value="1"/>
</dbReference>
<sequence>MKITPRHWLLVSCLLSTATVTADTTLIKNVNGYSVNQGHLSRFKAIQFTDQNIDKIYLDSSPAVAAGTRIIDGAGQTLLPGLIDAHGHVLGWGLNLVRVDLKGSRSEAEAITRIKAFRQQNPQLTWIQGRGWNQVLWQSNSFPTSASLDKAFGDSPVWLRRVDGHAGWANSAAMKLAGITDKTLAPSGGEIVRDAAGQPSGVFIDNAMALIERAIPALTIAEQETVLKAAMTDLARLGLTSVHDAGVGFDTISAYKRLADSGKMPIRVYGMVAAGDSHFDTLMAKGPYHHPSGKLDFSSIKISADGALGSRGAALIEDYSDLHDHQGLLLHSEQQLTDYMRSAMEAGFQVNTHAIGDRANKMVLDRYQALIKQTNTQALRHRVEHAQVLRLADIPRFAQLGVIASMQATHATSDKNMAEDRVGPQRIKGAYAWRKLLDADAVIAAGSDFPIESANPFFGLHASVTRQDHTNLPQMGWYPNEKMTMVEALHSFTGAAAYAAHQENMIGALAAGMKADFILVDQDPFNDDAHTLWQTSVAETWVNGVKVFDAKQDKPK</sequence>
<dbReference type="InterPro" id="IPR013108">
    <property type="entry name" value="Amidohydro_3"/>
</dbReference>
<dbReference type="Gene3D" id="2.30.40.10">
    <property type="entry name" value="Urease, subunit C, domain 1"/>
    <property type="match status" value="1"/>
</dbReference>
<reference evidence="3 4" key="1">
    <citation type="submission" date="2016-07" db="EMBL/GenBank/DDBJ databases">
        <title>Whole-genome of two Shewanella species isolated from a digestive organ of sea cucumber Apostichopus japonicus Selenka 1867.</title>
        <authorList>
            <person name="Hong H.-H."/>
            <person name="Choi H."/>
            <person name="Cheon S."/>
            <person name="Oh J.-S."/>
            <person name="Lee H.-G."/>
            <person name="Park C."/>
        </authorList>
    </citation>
    <scope>NUCLEOTIDE SEQUENCE [LARGE SCALE GENOMIC DNA]</scope>
    <source>
        <strain evidence="3 4">CSB03KR</strain>
    </source>
</reference>
<evidence type="ECO:0000313" key="4">
    <source>
        <dbReference type="Proteomes" id="UP000095230"/>
    </source>
</evidence>
<feature type="chain" id="PRO_5009178904" evidence="1">
    <location>
        <begin position="23"/>
        <end position="556"/>
    </location>
</feature>
<organism evidence="3 4">
    <name type="scientific">Shewanella colwelliana</name>
    <name type="common">Alteromonas colwelliana</name>
    <dbReference type="NCBI Taxonomy" id="23"/>
    <lineage>
        <taxon>Bacteria</taxon>
        <taxon>Pseudomonadati</taxon>
        <taxon>Pseudomonadota</taxon>
        <taxon>Gammaproteobacteria</taxon>
        <taxon>Alteromonadales</taxon>
        <taxon>Shewanellaceae</taxon>
        <taxon>Shewanella</taxon>
    </lineage>
</organism>
<evidence type="ECO:0000259" key="2">
    <source>
        <dbReference type="Pfam" id="PF07969"/>
    </source>
</evidence>
<dbReference type="AlphaFoldDB" id="A0A1E5IN81"/>
<dbReference type="Pfam" id="PF07969">
    <property type="entry name" value="Amidohydro_3"/>
    <property type="match status" value="1"/>
</dbReference>
<gene>
    <name evidence="3" type="ORF">BEL05_18645</name>
</gene>
<feature type="domain" description="Amidohydrolase 3" evidence="2">
    <location>
        <begin position="69"/>
        <end position="548"/>
    </location>
</feature>
<evidence type="ECO:0000256" key="1">
    <source>
        <dbReference type="SAM" id="SignalP"/>
    </source>
</evidence>
<dbReference type="InterPro" id="IPR033932">
    <property type="entry name" value="YtcJ-like"/>
</dbReference>
<protein>
    <submittedName>
        <fullName evidence="3">Amidohydrolase</fullName>
    </submittedName>
</protein>
<dbReference type="InterPro" id="IPR032466">
    <property type="entry name" value="Metal_Hydrolase"/>
</dbReference>
<dbReference type="Proteomes" id="UP000095230">
    <property type="component" value="Unassembled WGS sequence"/>
</dbReference>
<evidence type="ECO:0000313" key="3">
    <source>
        <dbReference type="EMBL" id="OEG71984.1"/>
    </source>
</evidence>
<dbReference type="InterPro" id="IPR011059">
    <property type="entry name" value="Metal-dep_hydrolase_composite"/>
</dbReference>
<dbReference type="Gene3D" id="3.10.310.70">
    <property type="match status" value="1"/>
</dbReference>
<keyword evidence="3" id="KW-0378">Hydrolase</keyword>
<dbReference type="SUPFAM" id="SSF51338">
    <property type="entry name" value="Composite domain of metallo-dependent hydrolases"/>
    <property type="match status" value="1"/>
</dbReference>
<dbReference type="RefSeq" id="WP_069672286.1">
    <property type="nucleotide sequence ID" value="NZ_MCBT01000049.1"/>
</dbReference>